<dbReference type="GeneID" id="14495888"/>
<dbReference type="FunCoup" id="I2H3A0">
    <property type="interactions" value="1143"/>
</dbReference>
<feature type="domain" description="Helicase C-terminal" evidence="12">
    <location>
        <begin position="530"/>
        <end position="711"/>
    </location>
</feature>
<dbReference type="EC" id="3.6.4.13" evidence="1"/>
<dbReference type="PROSITE" id="PS51194">
    <property type="entry name" value="HELICASE_CTER"/>
    <property type="match status" value="1"/>
</dbReference>
<dbReference type="CDD" id="cd18787">
    <property type="entry name" value="SF2_C_DEAD"/>
    <property type="match status" value="1"/>
</dbReference>
<dbReference type="STRING" id="1071380.I2H3A0"/>
<evidence type="ECO:0000259" key="11">
    <source>
        <dbReference type="PROSITE" id="PS51192"/>
    </source>
</evidence>
<feature type="domain" description="DEAD-box RNA helicase Q" evidence="13">
    <location>
        <begin position="289"/>
        <end position="318"/>
    </location>
</feature>
<evidence type="ECO:0000313" key="14">
    <source>
        <dbReference type="EMBL" id="CCH60852.1"/>
    </source>
</evidence>
<evidence type="ECO:0000259" key="12">
    <source>
        <dbReference type="PROSITE" id="PS51194"/>
    </source>
</evidence>
<dbReference type="InParanoid" id="I2H3A0"/>
<keyword evidence="5" id="KW-0067">ATP-binding</keyword>
<evidence type="ECO:0000259" key="13">
    <source>
        <dbReference type="PROSITE" id="PS51195"/>
    </source>
</evidence>
<feature type="compositionally biased region" description="Basic and acidic residues" evidence="10">
    <location>
        <begin position="61"/>
        <end position="78"/>
    </location>
</feature>
<protein>
    <recommendedName>
        <fullName evidence="1">RNA helicase</fullName>
        <ecNumber evidence="1">3.6.4.13</ecNumber>
    </recommendedName>
</protein>
<keyword evidence="2" id="KW-0547">Nucleotide-binding</keyword>
<dbReference type="SMART" id="SM00490">
    <property type="entry name" value="HELICc"/>
    <property type="match status" value="1"/>
</dbReference>
<feature type="short sequence motif" description="Q motif" evidence="9">
    <location>
        <begin position="289"/>
        <end position="318"/>
    </location>
</feature>
<dbReference type="GO" id="GO:0003676">
    <property type="term" value="F:nucleic acid binding"/>
    <property type="evidence" value="ECO:0007669"/>
    <property type="project" value="InterPro"/>
</dbReference>
<reference evidence="14 15" key="1">
    <citation type="journal article" date="2011" name="Proc. Natl. Acad. Sci. U.S.A.">
        <title>Evolutionary erosion of yeast sex chromosomes by mating-type switching accidents.</title>
        <authorList>
            <person name="Gordon J.L."/>
            <person name="Armisen D."/>
            <person name="Proux-Wera E."/>
            <person name="Oheigeartaigh S.S."/>
            <person name="Byrne K.P."/>
            <person name="Wolfe K.H."/>
        </authorList>
    </citation>
    <scope>NUCLEOTIDE SEQUENCE [LARGE SCALE GENOMIC DNA]</scope>
    <source>
        <strain evidence="15">ATCC 34711 / CBS 6284 / DSM 70876 / NBRC 10599 / NRRL Y-10934 / UCD 77-7</strain>
    </source>
</reference>
<evidence type="ECO:0000256" key="4">
    <source>
        <dbReference type="ARBA" id="ARBA00022806"/>
    </source>
</evidence>
<dbReference type="GO" id="GO:0005524">
    <property type="term" value="F:ATP binding"/>
    <property type="evidence" value="ECO:0007669"/>
    <property type="project" value="UniProtKB-KW"/>
</dbReference>
<dbReference type="SUPFAM" id="SSF52540">
    <property type="entry name" value="P-loop containing nucleoside triphosphate hydrolases"/>
    <property type="match status" value="2"/>
</dbReference>
<keyword evidence="15" id="KW-1185">Reference proteome</keyword>
<comment type="similarity">
    <text evidence="7">Belongs to the DEAD box helicase family. DDX46/PRP5 subfamily.</text>
</comment>
<evidence type="ECO:0000256" key="8">
    <source>
        <dbReference type="ARBA" id="ARBA00047984"/>
    </source>
</evidence>
<dbReference type="PROSITE" id="PS51195">
    <property type="entry name" value="Q_MOTIF"/>
    <property type="match status" value="1"/>
</dbReference>
<dbReference type="OrthoDB" id="196131at2759"/>
<feature type="compositionally biased region" description="Basic residues" evidence="10">
    <location>
        <begin position="94"/>
        <end position="105"/>
    </location>
</feature>
<feature type="compositionally biased region" description="Basic and acidic residues" evidence="10">
    <location>
        <begin position="1"/>
        <end position="11"/>
    </location>
</feature>
<evidence type="ECO:0000256" key="5">
    <source>
        <dbReference type="ARBA" id="ARBA00022840"/>
    </source>
</evidence>
<evidence type="ECO:0000256" key="6">
    <source>
        <dbReference type="ARBA" id="ARBA00023187"/>
    </source>
</evidence>
<dbReference type="PANTHER" id="PTHR47958">
    <property type="entry name" value="ATP-DEPENDENT RNA HELICASE DBP3"/>
    <property type="match status" value="1"/>
</dbReference>
<dbReference type="EMBL" id="HE806319">
    <property type="protein sequence ID" value="CCH60852.1"/>
    <property type="molecule type" value="Genomic_DNA"/>
</dbReference>
<keyword evidence="6" id="KW-0508">mRNA splicing</keyword>
<feature type="domain" description="Helicase ATP-binding" evidence="11">
    <location>
        <begin position="321"/>
        <end position="502"/>
    </location>
</feature>
<accession>I2H3A0</accession>
<feature type="compositionally biased region" description="Acidic residues" evidence="10">
    <location>
        <begin position="109"/>
        <end position="120"/>
    </location>
</feature>
<feature type="compositionally biased region" description="Polar residues" evidence="10">
    <location>
        <begin position="752"/>
        <end position="764"/>
    </location>
</feature>
<dbReference type="InterPro" id="IPR014001">
    <property type="entry name" value="Helicase_ATP-bd"/>
</dbReference>
<dbReference type="PROSITE" id="PS51192">
    <property type="entry name" value="HELICASE_ATP_BIND_1"/>
    <property type="match status" value="1"/>
</dbReference>
<dbReference type="Proteomes" id="UP000002866">
    <property type="component" value="Chromosome 4"/>
</dbReference>
<dbReference type="InterPro" id="IPR000629">
    <property type="entry name" value="RNA-helicase_DEAD-box_CS"/>
</dbReference>
<evidence type="ECO:0000256" key="3">
    <source>
        <dbReference type="ARBA" id="ARBA00022801"/>
    </source>
</evidence>
<dbReference type="HOGENOM" id="CLU_003041_0_2_1"/>
<dbReference type="KEGG" id="tbl:TBLA_0D03520"/>
<feature type="region of interest" description="Disordered" evidence="10">
    <location>
        <begin position="1"/>
        <end position="122"/>
    </location>
</feature>
<dbReference type="InterPro" id="IPR011545">
    <property type="entry name" value="DEAD/DEAH_box_helicase_dom"/>
</dbReference>
<comment type="catalytic activity">
    <reaction evidence="8">
        <text>ATP + H2O = ADP + phosphate + H(+)</text>
        <dbReference type="Rhea" id="RHEA:13065"/>
        <dbReference type="ChEBI" id="CHEBI:15377"/>
        <dbReference type="ChEBI" id="CHEBI:15378"/>
        <dbReference type="ChEBI" id="CHEBI:30616"/>
        <dbReference type="ChEBI" id="CHEBI:43474"/>
        <dbReference type="ChEBI" id="CHEBI:456216"/>
        <dbReference type="EC" id="3.6.4.13"/>
    </reaction>
</comment>
<dbReference type="GO" id="GO:0000348">
    <property type="term" value="P:mRNA branch site recognition"/>
    <property type="evidence" value="ECO:0007669"/>
    <property type="project" value="EnsemblFungi"/>
</dbReference>
<dbReference type="SMART" id="SM00487">
    <property type="entry name" value="DEXDc"/>
    <property type="match status" value="1"/>
</dbReference>
<organism evidence="14 15">
    <name type="scientific">Henningerozyma blattae (strain ATCC 34711 / CBS 6284 / DSM 70876 / NBRC 10599 / NRRL Y-10934 / UCD 77-7)</name>
    <name type="common">Yeast</name>
    <name type="synonym">Tetrapisispora blattae</name>
    <dbReference type="NCBI Taxonomy" id="1071380"/>
    <lineage>
        <taxon>Eukaryota</taxon>
        <taxon>Fungi</taxon>
        <taxon>Dikarya</taxon>
        <taxon>Ascomycota</taxon>
        <taxon>Saccharomycotina</taxon>
        <taxon>Saccharomycetes</taxon>
        <taxon>Saccharomycetales</taxon>
        <taxon>Saccharomycetaceae</taxon>
        <taxon>Henningerozyma</taxon>
    </lineage>
</organism>
<feature type="compositionally biased region" description="Polar residues" evidence="10">
    <location>
        <begin position="32"/>
        <end position="48"/>
    </location>
</feature>
<dbReference type="Pfam" id="PF00271">
    <property type="entry name" value="Helicase_C"/>
    <property type="match status" value="1"/>
</dbReference>
<dbReference type="InterPro" id="IPR001650">
    <property type="entry name" value="Helicase_C-like"/>
</dbReference>
<evidence type="ECO:0000256" key="9">
    <source>
        <dbReference type="PROSITE-ProRule" id="PRU00552"/>
    </source>
</evidence>
<feature type="region of interest" description="Disordered" evidence="10">
    <location>
        <begin position="731"/>
        <end position="764"/>
    </location>
</feature>
<dbReference type="Pfam" id="PF23469">
    <property type="entry name" value="KH_12"/>
    <property type="match status" value="1"/>
</dbReference>
<dbReference type="Pfam" id="PF00270">
    <property type="entry name" value="DEAD"/>
    <property type="match status" value="1"/>
</dbReference>
<gene>
    <name evidence="14" type="primary">TBLA0D03520</name>
    <name evidence="14" type="ORF">TBLA_0D03520</name>
</gene>
<evidence type="ECO:0000256" key="10">
    <source>
        <dbReference type="SAM" id="MobiDB-lite"/>
    </source>
</evidence>
<dbReference type="AlphaFoldDB" id="I2H3A0"/>
<sequence length="889" mass="101095">MAELKADSERQKRIRRTPRKNYCNGSRKRTQFDSQKNEASTPKINNNEIIDEERKKQVRLNRLEAWKKKKQAQDEKNKSKLKSPSHVSNSDKTNKKKLSQKRRKALNFDDSEDEQSFDEQEVSKVKMFKPSLDSNQFPDLNHELQNNEIPENGSDVHSSSIFINQLEKLQDLESRQLRKEDDNIILSDYDDMEDLGGNFGIADEEESEDKTDRKSRLKHIAKMKSLKKVKEINFSQELLKPFPRQFFFQQVEKIRTGETPLSSEEIEELRFSIGNIRVHGGSTCPMPIINWAQLGLSSLTMNYITQILKFETPTPIQAQAIPAIMSGKDIIGISKTGSGKTIAYILPLLRHVRAQKPLSRNETGPIALVLAPTRELAIQINDEINNFLSNDNYQLNSICCAGGSDLRGQINIIKKGVSIIVATPGRYIDLLTLNGGNLLNTKRISFIVMDEADRLFDLGFEPQISQIMKTIRPDKHGVLFSATFPKKLRSFALKALNSPITITIDSENMINENIEQKFKICKSDNEKFNNLLDILNKHDYENIQSSASRDGISNENDKKIIIFVSSQQISELIYNKLENNGFSPFLIHAGKPYNERVQNLENFRRAKNSILLCTEVLSRGLNVPETSLVIIYNAVKAFAQYVHTTGRTGRGIYRGVAISLLLENDLPAAYILSKAMRPNELHAMSPDQQIQLQRMSDEFAKGMKKGNFKLFGGFGGKGLDNLDEKRKINESKERKLFENSPNNENNRDEVAGTNSLPSSDNNTKVSEFSDGIVVPKLQYKINKSIEPNNVETYCAEVNVNDLPQLVRWEATKNTTLMFIKHETGCSITNRGKFYPEGKGPQSSKDEPKLYLLIEAKDEKDIRLSIELLEEKVKEGVKKVEYEAIRSTKY</sequence>
<keyword evidence="3" id="KW-0378">Hydrolase</keyword>
<dbReference type="InterPro" id="IPR056149">
    <property type="entry name" value="PRP5/DDX46/KHDC4_KH"/>
</dbReference>
<dbReference type="PROSITE" id="PS00039">
    <property type="entry name" value="DEAD_ATP_HELICASE"/>
    <property type="match status" value="1"/>
</dbReference>
<dbReference type="InterPro" id="IPR027417">
    <property type="entry name" value="P-loop_NTPase"/>
</dbReference>
<dbReference type="InterPro" id="IPR014014">
    <property type="entry name" value="RNA_helicase_DEAD_Q_motif"/>
</dbReference>
<dbReference type="eggNOG" id="KOG0334">
    <property type="taxonomic scope" value="Eukaryota"/>
</dbReference>
<evidence type="ECO:0000256" key="1">
    <source>
        <dbReference type="ARBA" id="ARBA00012552"/>
    </source>
</evidence>
<evidence type="ECO:0000256" key="7">
    <source>
        <dbReference type="ARBA" id="ARBA00038511"/>
    </source>
</evidence>
<dbReference type="GO" id="GO:0003724">
    <property type="term" value="F:RNA helicase activity"/>
    <property type="evidence" value="ECO:0007669"/>
    <property type="project" value="UniProtKB-EC"/>
</dbReference>
<keyword evidence="4" id="KW-0347">Helicase</keyword>
<dbReference type="GO" id="GO:0016787">
    <property type="term" value="F:hydrolase activity"/>
    <property type="evidence" value="ECO:0007669"/>
    <property type="project" value="UniProtKB-KW"/>
</dbReference>
<evidence type="ECO:0000256" key="2">
    <source>
        <dbReference type="ARBA" id="ARBA00022741"/>
    </source>
</evidence>
<dbReference type="OMA" id="FAQYVHT"/>
<name>I2H3A0_HENB6</name>
<evidence type="ECO:0000313" key="15">
    <source>
        <dbReference type="Proteomes" id="UP000002866"/>
    </source>
</evidence>
<keyword evidence="6" id="KW-0507">mRNA processing</keyword>
<proteinExistence type="inferred from homology"/>
<dbReference type="RefSeq" id="XP_004180371.1">
    <property type="nucleotide sequence ID" value="XM_004180323.1"/>
</dbReference>
<dbReference type="Gene3D" id="3.40.50.300">
    <property type="entry name" value="P-loop containing nucleotide triphosphate hydrolases"/>
    <property type="match status" value="2"/>
</dbReference>